<keyword evidence="6" id="KW-0539">Nucleus</keyword>
<dbReference type="EMBL" id="KQ947413">
    <property type="protein sequence ID" value="KUJ17987.1"/>
    <property type="molecule type" value="Genomic_DNA"/>
</dbReference>
<evidence type="ECO:0000256" key="5">
    <source>
        <dbReference type="ARBA" id="ARBA00023163"/>
    </source>
</evidence>
<evidence type="ECO:0000256" key="6">
    <source>
        <dbReference type="ARBA" id="ARBA00023242"/>
    </source>
</evidence>
<keyword evidence="10" id="KW-1185">Reference proteome</keyword>
<keyword evidence="5" id="KW-0804">Transcription</keyword>
<dbReference type="GO" id="GO:0003677">
    <property type="term" value="F:DNA binding"/>
    <property type="evidence" value="ECO:0007669"/>
    <property type="project" value="UniProtKB-KW"/>
</dbReference>
<dbReference type="SUPFAM" id="SSF57701">
    <property type="entry name" value="Zn2/Cys6 DNA-binding domain"/>
    <property type="match status" value="1"/>
</dbReference>
<dbReference type="PROSITE" id="PS50048">
    <property type="entry name" value="ZN2_CY6_FUNGAL_2"/>
    <property type="match status" value="1"/>
</dbReference>
<gene>
    <name evidence="9" type="ORF">LY89DRAFT_717622</name>
</gene>
<dbReference type="CDD" id="cd00067">
    <property type="entry name" value="GAL4"/>
    <property type="match status" value="1"/>
</dbReference>
<organism evidence="9 10">
    <name type="scientific">Mollisia scopiformis</name>
    <name type="common">Conifer needle endophyte fungus</name>
    <name type="synonym">Phialocephala scopiformis</name>
    <dbReference type="NCBI Taxonomy" id="149040"/>
    <lineage>
        <taxon>Eukaryota</taxon>
        <taxon>Fungi</taxon>
        <taxon>Dikarya</taxon>
        <taxon>Ascomycota</taxon>
        <taxon>Pezizomycotina</taxon>
        <taxon>Leotiomycetes</taxon>
        <taxon>Helotiales</taxon>
        <taxon>Mollisiaceae</taxon>
        <taxon>Mollisia</taxon>
    </lineage>
</organism>
<keyword evidence="1" id="KW-0479">Metal-binding</keyword>
<proteinExistence type="predicted"/>
<keyword evidence="4" id="KW-0238">DNA-binding</keyword>
<evidence type="ECO:0000259" key="8">
    <source>
        <dbReference type="PROSITE" id="PS50048"/>
    </source>
</evidence>
<dbReference type="PANTHER" id="PTHR36206">
    <property type="entry name" value="ASPERCRYPTIN BIOSYNTHESIS CLUSTER-SPECIFIC TRANSCRIPTION REGULATOR ATNN-RELATED"/>
    <property type="match status" value="1"/>
</dbReference>
<evidence type="ECO:0000313" key="10">
    <source>
        <dbReference type="Proteomes" id="UP000070700"/>
    </source>
</evidence>
<dbReference type="GO" id="GO:0008270">
    <property type="term" value="F:zinc ion binding"/>
    <property type="evidence" value="ECO:0007669"/>
    <property type="project" value="InterPro"/>
</dbReference>
<protein>
    <recommendedName>
        <fullName evidence="8">Zn(2)-C6 fungal-type domain-containing protein</fullName>
    </recommendedName>
</protein>
<keyword evidence="2" id="KW-0862">Zinc</keyword>
<dbReference type="GO" id="GO:0000981">
    <property type="term" value="F:DNA-binding transcription factor activity, RNA polymerase II-specific"/>
    <property type="evidence" value="ECO:0007669"/>
    <property type="project" value="InterPro"/>
</dbReference>
<dbReference type="KEGG" id="psco:LY89DRAFT_717622"/>
<keyword evidence="3" id="KW-0805">Transcription regulation</keyword>
<dbReference type="PROSITE" id="PS00463">
    <property type="entry name" value="ZN2_CY6_FUNGAL_1"/>
    <property type="match status" value="1"/>
</dbReference>
<feature type="region of interest" description="Disordered" evidence="7">
    <location>
        <begin position="126"/>
        <end position="150"/>
    </location>
</feature>
<name>A0A194XE11_MOLSC</name>
<accession>A0A194XE11</accession>
<evidence type="ECO:0000256" key="1">
    <source>
        <dbReference type="ARBA" id="ARBA00022723"/>
    </source>
</evidence>
<feature type="domain" description="Zn(2)-C6 fungal-type" evidence="8">
    <location>
        <begin position="161"/>
        <end position="189"/>
    </location>
</feature>
<reference evidence="9 10" key="1">
    <citation type="submission" date="2015-10" db="EMBL/GenBank/DDBJ databases">
        <title>Full genome of DAOMC 229536 Phialocephala scopiformis, a fungal endophyte of spruce producing the potent anti-insectan compound rugulosin.</title>
        <authorList>
            <consortium name="DOE Joint Genome Institute"/>
            <person name="Walker A.K."/>
            <person name="Frasz S.L."/>
            <person name="Seifert K.A."/>
            <person name="Miller J.D."/>
            <person name="Mondo S.J."/>
            <person name="Labutti K."/>
            <person name="Lipzen A."/>
            <person name="Dockter R."/>
            <person name="Kennedy M."/>
            <person name="Grigoriev I.V."/>
            <person name="Spatafora J.W."/>
        </authorList>
    </citation>
    <scope>NUCLEOTIDE SEQUENCE [LARGE SCALE GENOMIC DNA]</scope>
    <source>
        <strain evidence="9 10">CBS 120377</strain>
    </source>
</reference>
<feature type="compositionally biased region" description="Low complexity" evidence="7">
    <location>
        <begin position="129"/>
        <end position="146"/>
    </location>
</feature>
<dbReference type="PANTHER" id="PTHR36206:SF12">
    <property type="entry name" value="ASPERCRYPTIN BIOSYNTHESIS CLUSTER-SPECIFIC TRANSCRIPTION REGULATOR ATNN-RELATED"/>
    <property type="match status" value="1"/>
</dbReference>
<dbReference type="Proteomes" id="UP000070700">
    <property type="component" value="Unassembled WGS sequence"/>
</dbReference>
<dbReference type="SMART" id="SM00066">
    <property type="entry name" value="GAL4"/>
    <property type="match status" value="1"/>
</dbReference>
<dbReference type="InterPro" id="IPR001138">
    <property type="entry name" value="Zn2Cys6_DnaBD"/>
</dbReference>
<dbReference type="InterPro" id="IPR021858">
    <property type="entry name" value="Fun_TF"/>
</dbReference>
<dbReference type="Pfam" id="PF11951">
    <property type="entry name" value="Fungal_trans_2"/>
    <property type="match status" value="1"/>
</dbReference>
<dbReference type="InParanoid" id="A0A194XE11"/>
<evidence type="ECO:0000256" key="4">
    <source>
        <dbReference type="ARBA" id="ARBA00023125"/>
    </source>
</evidence>
<evidence type="ECO:0000256" key="7">
    <source>
        <dbReference type="SAM" id="MobiDB-lite"/>
    </source>
</evidence>
<dbReference type="RefSeq" id="XP_018072342.1">
    <property type="nucleotide sequence ID" value="XM_018218361.1"/>
</dbReference>
<dbReference type="AlphaFoldDB" id="A0A194XE11"/>
<dbReference type="OrthoDB" id="2593732at2759"/>
<dbReference type="GeneID" id="28828087"/>
<feature type="region of interest" description="Disordered" evidence="7">
    <location>
        <begin position="1"/>
        <end position="21"/>
    </location>
</feature>
<evidence type="ECO:0000256" key="2">
    <source>
        <dbReference type="ARBA" id="ARBA00022833"/>
    </source>
</evidence>
<dbReference type="InterPro" id="IPR052360">
    <property type="entry name" value="Transcr_Regulatory_Proteins"/>
</dbReference>
<evidence type="ECO:0000313" key="9">
    <source>
        <dbReference type="EMBL" id="KUJ17987.1"/>
    </source>
</evidence>
<dbReference type="Pfam" id="PF00172">
    <property type="entry name" value="Zn_clus"/>
    <property type="match status" value="1"/>
</dbReference>
<sequence>MHSEFSGAPAAEPVQPSEVRASATADLITDGSCPISMALDSKSRRWTLQPSLHPSKSHVPPAGILYCTAVTAGGLQTHRFKPRTPAHRVVYPVLPGTDSTSYLRKSPSILCRVCGGSTIIKNHEPANLKTSSSSTKSTTMPTTKPKNGQRYRICGTPSRLGCLTCKIRRVKCGEEKPFCKRCTSTGRKCDGYGPPKPAHNSAVAQRTPSLPKCNPTTTCGENPLEQRLLYFFATATAPSLTGTFSSEFWENKVVQMSMVEPTIQHAVIAIAAIHQDFVNRHHSRGANYDSSLQTFAFRQYTKAISNLHNLMSTRAHQMDLTLISCILFITIDCLLGNHASAIIHLKAGLRILQNIKSQREQKGLCDAEWERNYSPPLIALGVQAATFVNPHLQKERTELWTFLTTAGLHSKPMVFTSLDTARYALDTIVAEIMTDRTSTNSILAHTTPDPSGVAAHKHLAALHSWSQALSHFITSFISLDPSASKPRQGATLLKVHSLVVSIVIGRPEDADEKFEDILALCEYLITTGGCFTSTLTNLNFAADQGVIAPLFFTALRAPDPSAKARALALLARAPGREGMWDTEDAIRVAEGAQKSDSLHVPITAVPMAPVTDDVVIWLDVAARLKAKVTWPFGERQPVEAGPVPFQGGMGMAMSPGEQAEAPDYMPKYAWLLRRRRGSDVTS</sequence>
<evidence type="ECO:0000256" key="3">
    <source>
        <dbReference type="ARBA" id="ARBA00023015"/>
    </source>
</evidence>
<dbReference type="InterPro" id="IPR036864">
    <property type="entry name" value="Zn2-C6_fun-type_DNA-bd_sf"/>
</dbReference>
<dbReference type="Gene3D" id="4.10.240.10">
    <property type="entry name" value="Zn(2)-C6 fungal-type DNA-binding domain"/>
    <property type="match status" value="1"/>
</dbReference>